<evidence type="ECO:0000313" key="1">
    <source>
        <dbReference type="EMBL" id="PIR47371.1"/>
    </source>
</evidence>
<accession>A0A2H0RLD9</accession>
<organism evidence="1 2">
    <name type="scientific">Candidatus Uhrbacteria bacterium CG10_big_fil_rev_8_21_14_0_10_50_16</name>
    <dbReference type="NCBI Taxonomy" id="1975039"/>
    <lineage>
        <taxon>Bacteria</taxon>
        <taxon>Candidatus Uhriibacteriota</taxon>
    </lineage>
</organism>
<gene>
    <name evidence="1" type="ORF">COV06_03765</name>
</gene>
<dbReference type="Proteomes" id="UP000230084">
    <property type="component" value="Unassembled WGS sequence"/>
</dbReference>
<protein>
    <submittedName>
        <fullName evidence="1">Uncharacterized protein</fullName>
    </submittedName>
</protein>
<name>A0A2H0RLD9_9BACT</name>
<comment type="caution">
    <text evidence="1">The sequence shown here is derived from an EMBL/GenBank/DDBJ whole genome shotgun (WGS) entry which is preliminary data.</text>
</comment>
<reference evidence="1 2" key="1">
    <citation type="submission" date="2017-09" db="EMBL/GenBank/DDBJ databases">
        <title>Depth-based differentiation of microbial function through sediment-hosted aquifers and enrichment of novel symbionts in the deep terrestrial subsurface.</title>
        <authorList>
            <person name="Probst A.J."/>
            <person name="Ladd B."/>
            <person name="Jarett J.K."/>
            <person name="Geller-Mcgrath D.E."/>
            <person name="Sieber C.M."/>
            <person name="Emerson J.B."/>
            <person name="Anantharaman K."/>
            <person name="Thomas B.C."/>
            <person name="Malmstrom R."/>
            <person name="Stieglmeier M."/>
            <person name="Klingl A."/>
            <person name="Woyke T."/>
            <person name="Ryan C.M."/>
            <person name="Banfield J.F."/>
        </authorList>
    </citation>
    <scope>NUCLEOTIDE SEQUENCE [LARGE SCALE GENOMIC DNA]</scope>
    <source>
        <strain evidence="1">CG10_big_fil_rev_8_21_14_0_10_50_16</strain>
    </source>
</reference>
<proteinExistence type="predicted"/>
<dbReference type="AlphaFoldDB" id="A0A2H0RLD9"/>
<sequence length="275" mass="31657">MIDRLSLPIVENRREKDPSTSIFTRQEIIAPKDFVSVFHETSPQRLQDIDAYGLHFDAEVRNFSNPTLISTFNDILNKARPEWARQAKLDRDQVLFAYPNLELGHGMGGLADERFNDKKHIAVFETMQKYNPKDLQKHGITTWEEYRDYVISEIQQSKTMQGALLELKVDPTTSFVGDLMLIEDARFFADRTLREQALANYWRSVIAFTDFQKWYKIPTENEQGIDEELRDPSGWGGRGYMAIKGAPAHLPDAIVTAEIMIPQDIPQEHIRVVAS</sequence>
<evidence type="ECO:0000313" key="2">
    <source>
        <dbReference type="Proteomes" id="UP000230084"/>
    </source>
</evidence>
<dbReference type="EMBL" id="PCYM01000007">
    <property type="protein sequence ID" value="PIR47371.1"/>
    <property type="molecule type" value="Genomic_DNA"/>
</dbReference>